<organism evidence="11 12">
    <name type="scientific">Methylogaea oryzae</name>
    <dbReference type="NCBI Taxonomy" id="1295382"/>
    <lineage>
        <taxon>Bacteria</taxon>
        <taxon>Pseudomonadati</taxon>
        <taxon>Pseudomonadota</taxon>
        <taxon>Gammaproteobacteria</taxon>
        <taxon>Methylococcales</taxon>
        <taxon>Methylococcaceae</taxon>
        <taxon>Methylogaea</taxon>
    </lineage>
</organism>
<keyword evidence="12" id="KW-1185">Reference proteome</keyword>
<dbReference type="EMBL" id="AP019782">
    <property type="protein sequence ID" value="BBL71953.1"/>
    <property type="molecule type" value="Genomic_DNA"/>
</dbReference>
<proteinExistence type="inferred from homology"/>
<dbReference type="Proteomes" id="UP000824988">
    <property type="component" value="Chromosome"/>
</dbReference>
<sequence>MEIYHSEEEQLEAIKRWWKENGPSAIVGVAIGAALILGYNLWQDHRRGQSEQASALYQEMVKATESKQIESAEKLNERIAQNYDGTVYATFARLAQAKLKADGGDMAAARRMLEAVLSSSVEDKFKHIARIRLGQVLLEVNEAPAALDLVEKAQAKGFGAFERDYELLKGDIYSALNRRDEARVAYQAAQRLGAASAALEMKLDEFGGAQEPAH</sequence>
<evidence type="ECO:0000256" key="2">
    <source>
        <dbReference type="ARBA" id="ARBA00022475"/>
    </source>
</evidence>
<feature type="transmembrane region" description="Helical" evidence="9">
    <location>
        <begin position="25"/>
        <end position="42"/>
    </location>
</feature>
<dbReference type="InterPro" id="IPR026039">
    <property type="entry name" value="YfgM"/>
</dbReference>
<keyword evidence="6" id="KW-0143">Chaperone</keyword>
<keyword evidence="2" id="KW-1003">Cell membrane</keyword>
<protein>
    <recommendedName>
        <fullName evidence="8">Ancillary SecYEG translocon subunit</fullName>
    </recommendedName>
</protein>
<comment type="subcellular location">
    <subcellularLocation>
        <location evidence="1">Cell membrane</location>
        <topology evidence="1">Single-pass type II membrane protein</topology>
    </subcellularLocation>
</comment>
<accession>A0A8D5AHY7</accession>
<dbReference type="RefSeq" id="WP_054773499.1">
    <property type="nucleotide sequence ID" value="NZ_AP019782.1"/>
</dbReference>
<evidence type="ECO:0000256" key="7">
    <source>
        <dbReference type="ARBA" id="ARBA00024197"/>
    </source>
</evidence>
<dbReference type="Gene3D" id="1.25.40.10">
    <property type="entry name" value="Tetratricopeptide repeat domain"/>
    <property type="match status" value="1"/>
</dbReference>
<dbReference type="AlphaFoldDB" id="A0A8D5AHY7"/>
<keyword evidence="4 9" id="KW-1133">Transmembrane helix</keyword>
<gene>
    <name evidence="11" type="ORF">MoryE10_25590</name>
</gene>
<dbReference type="GO" id="GO:0044877">
    <property type="term" value="F:protein-containing complex binding"/>
    <property type="evidence" value="ECO:0007669"/>
    <property type="project" value="InterPro"/>
</dbReference>
<keyword evidence="5 9" id="KW-0472">Membrane</keyword>
<dbReference type="SUPFAM" id="SSF48452">
    <property type="entry name" value="TPR-like"/>
    <property type="match status" value="1"/>
</dbReference>
<evidence type="ECO:0000256" key="3">
    <source>
        <dbReference type="ARBA" id="ARBA00022692"/>
    </source>
</evidence>
<evidence type="ECO:0000256" key="1">
    <source>
        <dbReference type="ARBA" id="ARBA00004401"/>
    </source>
</evidence>
<evidence type="ECO:0000256" key="8">
    <source>
        <dbReference type="ARBA" id="ARBA00024235"/>
    </source>
</evidence>
<evidence type="ECO:0000256" key="9">
    <source>
        <dbReference type="SAM" id="Phobius"/>
    </source>
</evidence>
<dbReference type="Pfam" id="PF09976">
    <property type="entry name" value="TPR_21"/>
    <property type="match status" value="1"/>
</dbReference>
<dbReference type="PANTHER" id="PTHR38035">
    <property type="entry name" value="UPF0070 PROTEIN YFGM"/>
    <property type="match status" value="1"/>
</dbReference>
<evidence type="ECO:0000256" key="4">
    <source>
        <dbReference type="ARBA" id="ARBA00022989"/>
    </source>
</evidence>
<evidence type="ECO:0000259" key="10">
    <source>
        <dbReference type="Pfam" id="PF09976"/>
    </source>
</evidence>
<feature type="domain" description="Ancillary SecYEG translocon subunit/Cell division coordinator CpoB TPR" evidence="10">
    <location>
        <begin position="15"/>
        <end position="206"/>
    </location>
</feature>
<dbReference type="InterPro" id="IPR018704">
    <property type="entry name" value="SecYEG/CpoB_TPR"/>
</dbReference>
<keyword evidence="3 9" id="KW-0812">Transmembrane</keyword>
<dbReference type="PANTHER" id="PTHR38035:SF1">
    <property type="entry name" value="ANCILLARY SECYEG TRANSLOCON SUBUNIT"/>
    <property type="match status" value="1"/>
</dbReference>
<reference evidence="11" key="1">
    <citation type="submission" date="2019-06" db="EMBL/GenBank/DDBJ databases">
        <title>Complete genome sequence of Methylogaea oryzae strain JCM16910.</title>
        <authorList>
            <person name="Asakawa S."/>
        </authorList>
    </citation>
    <scope>NUCLEOTIDE SEQUENCE</scope>
    <source>
        <strain evidence="11">E10</strain>
    </source>
</reference>
<dbReference type="GO" id="GO:0005886">
    <property type="term" value="C:plasma membrane"/>
    <property type="evidence" value="ECO:0007669"/>
    <property type="project" value="UniProtKB-SubCell"/>
</dbReference>
<dbReference type="KEGG" id="moz:MoryE10_25590"/>
<name>A0A8D5AHY7_9GAMM</name>
<dbReference type="PIRSF" id="PIRSF006170">
    <property type="entry name" value="YfgM"/>
    <property type="match status" value="1"/>
</dbReference>
<evidence type="ECO:0000256" key="5">
    <source>
        <dbReference type="ARBA" id="ARBA00023136"/>
    </source>
</evidence>
<evidence type="ECO:0000313" key="12">
    <source>
        <dbReference type="Proteomes" id="UP000824988"/>
    </source>
</evidence>
<evidence type="ECO:0000313" key="11">
    <source>
        <dbReference type="EMBL" id="BBL71953.1"/>
    </source>
</evidence>
<evidence type="ECO:0000256" key="6">
    <source>
        <dbReference type="ARBA" id="ARBA00023186"/>
    </source>
</evidence>
<comment type="similarity">
    <text evidence="7">Belongs to the YfgM family.</text>
</comment>
<dbReference type="InterPro" id="IPR011990">
    <property type="entry name" value="TPR-like_helical_dom_sf"/>
</dbReference>